<feature type="domain" description="Clip" evidence="16">
    <location>
        <begin position="24"/>
        <end position="76"/>
    </location>
</feature>
<dbReference type="PROSITE" id="PS51257">
    <property type="entry name" value="PROKAR_LIPOPROTEIN"/>
    <property type="match status" value="1"/>
</dbReference>
<dbReference type="MEROPS" id="S01.B31"/>
<evidence type="ECO:0000256" key="7">
    <source>
        <dbReference type="ARBA" id="ARBA00022837"/>
    </source>
</evidence>
<dbReference type="KEGG" id="dgr:6567282"/>
<dbReference type="SMART" id="SM00020">
    <property type="entry name" value="Tryp_SPc"/>
    <property type="match status" value="1"/>
</dbReference>
<evidence type="ECO:0000256" key="14">
    <source>
        <dbReference type="SAM" id="MobiDB-lite"/>
    </source>
</evidence>
<dbReference type="EC" id="3.4.21.-" evidence="12"/>
<keyword evidence="2 12" id="KW-0645">Protease</keyword>
<keyword evidence="10" id="KW-0325">Glycoprotein</keyword>
<evidence type="ECO:0000313" key="17">
    <source>
        <dbReference type="EMBL" id="EDV94550.1"/>
    </source>
</evidence>
<organism evidence="18">
    <name type="scientific">Drosophila grimshawi</name>
    <name type="common">Hawaiian fruit fly</name>
    <name type="synonym">Idiomyia grimshawi</name>
    <dbReference type="NCBI Taxonomy" id="7222"/>
    <lineage>
        <taxon>Eukaryota</taxon>
        <taxon>Metazoa</taxon>
        <taxon>Ecdysozoa</taxon>
        <taxon>Arthropoda</taxon>
        <taxon>Hexapoda</taxon>
        <taxon>Insecta</taxon>
        <taxon>Pterygota</taxon>
        <taxon>Neoptera</taxon>
        <taxon>Endopterygota</taxon>
        <taxon>Diptera</taxon>
        <taxon>Brachycera</taxon>
        <taxon>Muscomorpha</taxon>
        <taxon>Ephydroidea</taxon>
        <taxon>Drosophilidae</taxon>
        <taxon>Drosophila</taxon>
        <taxon>Hawaiian Drosophila</taxon>
    </lineage>
</organism>
<dbReference type="PROSITE" id="PS50240">
    <property type="entry name" value="TRYPSIN_DOM"/>
    <property type="match status" value="1"/>
</dbReference>
<dbReference type="STRING" id="7222.B4JS10"/>
<evidence type="ECO:0000256" key="4">
    <source>
        <dbReference type="ARBA" id="ARBA00022729"/>
    </source>
</evidence>
<dbReference type="PROSITE" id="PS00135">
    <property type="entry name" value="TRYPSIN_SER"/>
    <property type="match status" value="1"/>
</dbReference>
<evidence type="ECO:0000256" key="3">
    <source>
        <dbReference type="ARBA" id="ARBA00022723"/>
    </source>
</evidence>
<dbReference type="InterPro" id="IPR022700">
    <property type="entry name" value="CLIP"/>
</dbReference>
<dbReference type="Gene3D" id="2.40.10.10">
    <property type="entry name" value="Trypsin-like serine proteases"/>
    <property type="match status" value="2"/>
</dbReference>
<keyword evidence="3" id="KW-0479">Metal-binding</keyword>
<evidence type="ECO:0000256" key="10">
    <source>
        <dbReference type="ARBA" id="ARBA00023180"/>
    </source>
</evidence>
<dbReference type="CDD" id="cd00190">
    <property type="entry name" value="Tryp_SPc"/>
    <property type="match status" value="1"/>
</dbReference>
<keyword evidence="7" id="KW-0106">Calcium</keyword>
<dbReference type="GO" id="GO:0005576">
    <property type="term" value="C:extracellular region"/>
    <property type="evidence" value="ECO:0007669"/>
    <property type="project" value="UniProtKB-SubCell"/>
</dbReference>
<reference evidence="17 18" key="1">
    <citation type="journal article" date="2007" name="Nature">
        <title>Evolution of genes and genomes on the Drosophila phylogeny.</title>
        <authorList>
            <consortium name="Drosophila 12 Genomes Consortium"/>
            <person name="Clark A.G."/>
            <person name="Eisen M.B."/>
            <person name="Smith D.R."/>
            <person name="Bergman C.M."/>
            <person name="Oliver B."/>
            <person name="Markow T.A."/>
            <person name="Kaufman T.C."/>
            <person name="Kellis M."/>
            <person name="Gelbart W."/>
            <person name="Iyer V.N."/>
            <person name="Pollard D.A."/>
            <person name="Sackton T.B."/>
            <person name="Larracuente A.M."/>
            <person name="Singh N.D."/>
            <person name="Abad J.P."/>
            <person name="Abt D.N."/>
            <person name="Adryan B."/>
            <person name="Aguade M."/>
            <person name="Akashi H."/>
            <person name="Anderson W.W."/>
            <person name="Aquadro C.F."/>
            <person name="Ardell D.H."/>
            <person name="Arguello R."/>
            <person name="Artieri C.G."/>
            <person name="Barbash D.A."/>
            <person name="Barker D."/>
            <person name="Barsanti P."/>
            <person name="Batterham P."/>
            <person name="Batzoglou S."/>
            <person name="Begun D."/>
            <person name="Bhutkar A."/>
            <person name="Blanco E."/>
            <person name="Bosak S.A."/>
            <person name="Bradley R.K."/>
            <person name="Brand A.D."/>
            <person name="Brent M.R."/>
            <person name="Brooks A.N."/>
            <person name="Brown R.H."/>
            <person name="Butlin R.K."/>
            <person name="Caggese C."/>
            <person name="Calvi B.R."/>
            <person name="Bernardo de Carvalho A."/>
            <person name="Caspi A."/>
            <person name="Castrezana S."/>
            <person name="Celniker S.E."/>
            <person name="Chang J.L."/>
            <person name="Chapple C."/>
            <person name="Chatterji S."/>
            <person name="Chinwalla A."/>
            <person name="Civetta A."/>
            <person name="Clifton S.W."/>
            <person name="Comeron J.M."/>
            <person name="Costello J.C."/>
            <person name="Coyne J.A."/>
            <person name="Daub J."/>
            <person name="David R.G."/>
            <person name="Delcher A.L."/>
            <person name="Delehaunty K."/>
            <person name="Do C.B."/>
            <person name="Ebling H."/>
            <person name="Edwards K."/>
            <person name="Eickbush T."/>
            <person name="Evans J.D."/>
            <person name="Filipski A."/>
            <person name="Findeiss S."/>
            <person name="Freyhult E."/>
            <person name="Fulton L."/>
            <person name="Fulton R."/>
            <person name="Garcia A.C."/>
            <person name="Gardiner A."/>
            <person name="Garfield D.A."/>
            <person name="Garvin B.E."/>
            <person name="Gibson G."/>
            <person name="Gilbert D."/>
            <person name="Gnerre S."/>
            <person name="Godfrey J."/>
            <person name="Good R."/>
            <person name="Gotea V."/>
            <person name="Gravely B."/>
            <person name="Greenberg A.J."/>
            <person name="Griffiths-Jones S."/>
            <person name="Gross S."/>
            <person name="Guigo R."/>
            <person name="Gustafson E.A."/>
            <person name="Haerty W."/>
            <person name="Hahn M.W."/>
            <person name="Halligan D.L."/>
            <person name="Halpern A.L."/>
            <person name="Halter G.M."/>
            <person name="Han M.V."/>
            <person name="Heger A."/>
            <person name="Hillier L."/>
            <person name="Hinrichs A.S."/>
            <person name="Holmes I."/>
            <person name="Hoskins R.A."/>
            <person name="Hubisz M.J."/>
            <person name="Hultmark D."/>
            <person name="Huntley M.A."/>
            <person name="Jaffe D.B."/>
            <person name="Jagadeeshan S."/>
            <person name="Jeck W.R."/>
            <person name="Johnson J."/>
            <person name="Jones C.D."/>
            <person name="Jordan W.C."/>
            <person name="Karpen G.H."/>
            <person name="Kataoka E."/>
            <person name="Keightley P.D."/>
            <person name="Kheradpour P."/>
            <person name="Kirkness E.F."/>
            <person name="Koerich L.B."/>
            <person name="Kristiansen K."/>
            <person name="Kudrna D."/>
            <person name="Kulathinal R.J."/>
            <person name="Kumar S."/>
            <person name="Kwok R."/>
            <person name="Lander E."/>
            <person name="Langley C.H."/>
            <person name="Lapoint R."/>
            <person name="Lazzaro B.P."/>
            <person name="Lee S.J."/>
            <person name="Levesque L."/>
            <person name="Li R."/>
            <person name="Lin C.F."/>
            <person name="Lin M.F."/>
            <person name="Lindblad-Toh K."/>
            <person name="Llopart A."/>
            <person name="Long M."/>
            <person name="Low L."/>
            <person name="Lozovsky E."/>
            <person name="Lu J."/>
            <person name="Luo M."/>
            <person name="Machado C.A."/>
            <person name="Makalowski W."/>
            <person name="Marzo M."/>
            <person name="Matsuda M."/>
            <person name="Matzkin L."/>
            <person name="McAllister B."/>
            <person name="McBride C.S."/>
            <person name="McKernan B."/>
            <person name="McKernan K."/>
            <person name="Mendez-Lago M."/>
            <person name="Minx P."/>
            <person name="Mollenhauer M.U."/>
            <person name="Montooth K."/>
            <person name="Mount S.M."/>
            <person name="Mu X."/>
            <person name="Myers E."/>
            <person name="Negre B."/>
            <person name="Newfeld S."/>
            <person name="Nielsen R."/>
            <person name="Noor M.A."/>
            <person name="O'Grady P."/>
            <person name="Pachter L."/>
            <person name="Papaceit M."/>
            <person name="Parisi M.J."/>
            <person name="Parisi M."/>
            <person name="Parts L."/>
            <person name="Pedersen J.S."/>
            <person name="Pesole G."/>
            <person name="Phillippy A.M."/>
            <person name="Ponting C.P."/>
            <person name="Pop M."/>
            <person name="Porcelli D."/>
            <person name="Powell J.R."/>
            <person name="Prohaska S."/>
            <person name="Pruitt K."/>
            <person name="Puig M."/>
            <person name="Quesneville H."/>
            <person name="Ram K.R."/>
            <person name="Rand D."/>
            <person name="Rasmussen M.D."/>
            <person name="Reed L.K."/>
            <person name="Reenan R."/>
            <person name="Reily A."/>
            <person name="Remington K.A."/>
            <person name="Rieger T.T."/>
            <person name="Ritchie M.G."/>
            <person name="Robin C."/>
            <person name="Rogers Y.H."/>
            <person name="Rohde C."/>
            <person name="Rozas J."/>
            <person name="Rubenfield M.J."/>
            <person name="Ruiz A."/>
            <person name="Russo S."/>
            <person name="Salzberg S.L."/>
            <person name="Sanchez-Gracia A."/>
            <person name="Saranga D.J."/>
            <person name="Sato H."/>
            <person name="Schaeffer S.W."/>
            <person name="Schatz M.C."/>
            <person name="Schlenke T."/>
            <person name="Schwartz R."/>
            <person name="Segarra C."/>
            <person name="Singh R.S."/>
            <person name="Sirot L."/>
            <person name="Sirota M."/>
            <person name="Sisneros N.B."/>
            <person name="Smith C.D."/>
            <person name="Smith T.F."/>
            <person name="Spieth J."/>
            <person name="Stage D.E."/>
            <person name="Stark A."/>
            <person name="Stephan W."/>
            <person name="Strausberg R.L."/>
            <person name="Strempel S."/>
            <person name="Sturgill D."/>
            <person name="Sutton G."/>
            <person name="Sutton G.G."/>
            <person name="Tao W."/>
            <person name="Teichmann S."/>
            <person name="Tobari Y.N."/>
            <person name="Tomimura Y."/>
            <person name="Tsolas J.M."/>
            <person name="Valente V.L."/>
            <person name="Venter E."/>
            <person name="Venter J.C."/>
            <person name="Vicario S."/>
            <person name="Vieira F.G."/>
            <person name="Vilella A.J."/>
            <person name="Villasante A."/>
            <person name="Walenz B."/>
            <person name="Wang J."/>
            <person name="Wasserman M."/>
            <person name="Watts T."/>
            <person name="Wilson D."/>
            <person name="Wilson R.K."/>
            <person name="Wing R.A."/>
            <person name="Wolfner M.F."/>
            <person name="Wong A."/>
            <person name="Wong G.K."/>
            <person name="Wu C.I."/>
            <person name="Wu G."/>
            <person name="Yamamoto D."/>
            <person name="Yang H.P."/>
            <person name="Yang S.P."/>
            <person name="Yorke J.A."/>
            <person name="Yoshida K."/>
            <person name="Zdobnov E."/>
            <person name="Zhang P."/>
            <person name="Zhang Y."/>
            <person name="Zimin A.V."/>
            <person name="Baldwin J."/>
            <person name="Abdouelleil A."/>
            <person name="Abdulkadir J."/>
            <person name="Abebe A."/>
            <person name="Abera B."/>
            <person name="Abreu J."/>
            <person name="Acer S.C."/>
            <person name="Aftuck L."/>
            <person name="Alexander A."/>
            <person name="An P."/>
            <person name="Anderson E."/>
            <person name="Anderson S."/>
            <person name="Arachi H."/>
            <person name="Azer M."/>
            <person name="Bachantsang P."/>
            <person name="Barry A."/>
            <person name="Bayul T."/>
            <person name="Berlin A."/>
            <person name="Bessette D."/>
            <person name="Bloom T."/>
            <person name="Blye J."/>
            <person name="Boguslavskiy L."/>
            <person name="Bonnet C."/>
            <person name="Boukhgalter B."/>
            <person name="Bourzgui I."/>
            <person name="Brown A."/>
            <person name="Cahill P."/>
            <person name="Channer S."/>
            <person name="Cheshatsang Y."/>
            <person name="Chuda L."/>
            <person name="Citroen M."/>
            <person name="Collymore A."/>
            <person name="Cooke P."/>
            <person name="Costello M."/>
            <person name="D'Aco K."/>
            <person name="Daza R."/>
            <person name="De Haan G."/>
            <person name="DeGray S."/>
            <person name="DeMaso C."/>
            <person name="Dhargay N."/>
            <person name="Dooley K."/>
            <person name="Dooley E."/>
            <person name="Doricent M."/>
            <person name="Dorje P."/>
            <person name="Dorjee K."/>
            <person name="Dupes A."/>
            <person name="Elong R."/>
            <person name="Falk J."/>
            <person name="Farina A."/>
            <person name="Faro S."/>
            <person name="Ferguson D."/>
            <person name="Fisher S."/>
            <person name="Foley C.D."/>
            <person name="Franke A."/>
            <person name="Friedrich D."/>
            <person name="Gadbois L."/>
            <person name="Gearin G."/>
            <person name="Gearin C.R."/>
            <person name="Giannoukos G."/>
            <person name="Goode T."/>
            <person name="Graham J."/>
            <person name="Grandbois E."/>
            <person name="Grewal S."/>
            <person name="Gyaltsen K."/>
            <person name="Hafez N."/>
            <person name="Hagos B."/>
            <person name="Hall J."/>
            <person name="Henson C."/>
            <person name="Hollinger A."/>
            <person name="Honan T."/>
            <person name="Huard M.D."/>
            <person name="Hughes L."/>
            <person name="Hurhula B."/>
            <person name="Husby M.E."/>
            <person name="Kamat A."/>
            <person name="Kanga B."/>
            <person name="Kashin S."/>
            <person name="Khazanovich D."/>
            <person name="Kisner P."/>
            <person name="Lance K."/>
            <person name="Lara M."/>
            <person name="Lee W."/>
            <person name="Lennon N."/>
            <person name="Letendre F."/>
            <person name="LeVine R."/>
            <person name="Lipovsky A."/>
            <person name="Liu X."/>
            <person name="Liu J."/>
            <person name="Liu S."/>
            <person name="Lokyitsang T."/>
            <person name="Lokyitsang Y."/>
            <person name="Lubonja R."/>
            <person name="Lui A."/>
            <person name="MacDonald P."/>
            <person name="Magnisalis V."/>
            <person name="Maru K."/>
            <person name="Matthews C."/>
            <person name="McCusker W."/>
            <person name="McDonough S."/>
            <person name="Mehta T."/>
            <person name="Meldrim J."/>
            <person name="Meneus L."/>
            <person name="Mihai O."/>
            <person name="Mihalev A."/>
            <person name="Mihova T."/>
            <person name="Mittelman R."/>
            <person name="Mlenga V."/>
            <person name="Montmayeur A."/>
            <person name="Mulrain L."/>
            <person name="Navidi A."/>
            <person name="Naylor J."/>
            <person name="Negash T."/>
            <person name="Nguyen T."/>
            <person name="Nguyen N."/>
            <person name="Nicol R."/>
            <person name="Norbu C."/>
            <person name="Norbu N."/>
            <person name="Novod N."/>
            <person name="O'Neill B."/>
            <person name="Osman S."/>
            <person name="Markiewicz E."/>
            <person name="Oyono O.L."/>
            <person name="Patti C."/>
            <person name="Phunkhang P."/>
            <person name="Pierre F."/>
            <person name="Priest M."/>
            <person name="Raghuraman S."/>
            <person name="Rege F."/>
            <person name="Reyes R."/>
            <person name="Rise C."/>
            <person name="Rogov P."/>
            <person name="Ross K."/>
            <person name="Ryan E."/>
            <person name="Settipalli S."/>
            <person name="Shea T."/>
            <person name="Sherpa N."/>
            <person name="Shi L."/>
            <person name="Shih D."/>
            <person name="Sparrow T."/>
            <person name="Spaulding J."/>
            <person name="Stalker J."/>
            <person name="Stange-Thomann N."/>
            <person name="Stavropoulos S."/>
            <person name="Stone C."/>
            <person name="Strader C."/>
            <person name="Tesfaye S."/>
            <person name="Thomson T."/>
            <person name="Thoulutsang Y."/>
            <person name="Thoulutsang D."/>
            <person name="Topham K."/>
            <person name="Topping I."/>
            <person name="Tsamla T."/>
            <person name="Vassiliev H."/>
            <person name="Vo A."/>
            <person name="Wangchuk T."/>
            <person name="Wangdi T."/>
            <person name="Weiand M."/>
            <person name="Wilkinson J."/>
            <person name="Wilson A."/>
            <person name="Yadav S."/>
            <person name="Young G."/>
            <person name="Yu Q."/>
            <person name="Zembek L."/>
            <person name="Zhong D."/>
            <person name="Zimmer A."/>
            <person name="Zwirko Z."/>
            <person name="Jaffe D.B."/>
            <person name="Alvarez P."/>
            <person name="Brockman W."/>
            <person name="Butler J."/>
            <person name="Chin C."/>
            <person name="Gnerre S."/>
            <person name="Grabherr M."/>
            <person name="Kleber M."/>
            <person name="Mauceli E."/>
            <person name="MacCallum I."/>
        </authorList>
    </citation>
    <scope>NUCLEOTIDE SEQUENCE [LARGE SCALE GENOMIC DNA]</scope>
    <source>
        <strain evidence="18">Tucson 15287-2541.00</strain>
    </source>
</reference>
<dbReference type="GO" id="GO:0046872">
    <property type="term" value="F:metal ion binding"/>
    <property type="evidence" value="ECO:0007669"/>
    <property type="project" value="UniProtKB-KW"/>
</dbReference>
<dbReference type="Pfam" id="PF00089">
    <property type="entry name" value="Trypsin"/>
    <property type="match status" value="1"/>
</dbReference>
<evidence type="ECO:0000256" key="9">
    <source>
        <dbReference type="ARBA" id="ARBA00023157"/>
    </source>
</evidence>
<dbReference type="Proteomes" id="UP000001070">
    <property type="component" value="Unassembled WGS sequence"/>
</dbReference>
<dbReference type="OMA" id="GHTENNI"/>
<evidence type="ECO:0000256" key="12">
    <source>
        <dbReference type="RuleBase" id="RU363034"/>
    </source>
</evidence>
<feature type="domain" description="Peptidase S1" evidence="15">
    <location>
        <begin position="125"/>
        <end position="386"/>
    </location>
</feature>
<dbReference type="InterPro" id="IPR001314">
    <property type="entry name" value="Peptidase_S1A"/>
</dbReference>
<evidence type="ECO:0000259" key="16">
    <source>
        <dbReference type="PROSITE" id="PS51888"/>
    </source>
</evidence>
<dbReference type="PRINTS" id="PR00722">
    <property type="entry name" value="CHYMOTRYPSIN"/>
</dbReference>
<keyword evidence="6 12" id="KW-0720">Serine protease</keyword>
<evidence type="ECO:0000256" key="5">
    <source>
        <dbReference type="ARBA" id="ARBA00022801"/>
    </source>
</evidence>
<dbReference type="InterPro" id="IPR009003">
    <property type="entry name" value="Peptidase_S1_PA"/>
</dbReference>
<comment type="similarity">
    <text evidence="11 13">Belongs to the peptidase S1 family. CLIP subfamily.</text>
</comment>
<evidence type="ECO:0000256" key="1">
    <source>
        <dbReference type="ARBA" id="ARBA00004239"/>
    </source>
</evidence>
<accession>B4JS10</accession>
<gene>
    <name evidence="17" type="primary">Dgri\GH17229</name>
    <name evidence="17" type="ORF">Dgri_GH17229</name>
</gene>
<dbReference type="SMART" id="SM00680">
    <property type="entry name" value="CLIP"/>
    <property type="match status" value="1"/>
</dbReference>
<dbReference type="InterPro" id="IPR043504">
    <property type="entry name" value="Peptidase_S1_PA_chymotrypsin"/>
</dbReference>
<dbReference type="AlphaFoldDB" id="B4JS10"/>
<comment type="domain">
    <text evidence="13">The clip domain consists of 35-55 residues which are 'knitted' together usually by 3 conserved disulfide bonds forming a clip-like compact structure.</text>
</comment>
<dbReference type="InterPro" id="IPR018114">
    <property type="entry name" value="TRYPSIN_HIS"/>
</dbReference>
<feature type="compositionally biased region" description="Polar residues" evidence="14">
    <location>
        <begin position="86"/>
        <end position="111"/>
    </location>
</feature>
<keyword evidence="4 13" id="KW-0732">Signal</keyword>
<dbReference type="PROSITE" id="PS00134">
    <property type="entry name" value="TRYPSIN_HIS"/>
    <property type="match status" value="1"/>
</dbReference>
<feature type="chain" id="PRO_5023979417" description="CLIP domain-containing serine protease" evidence="13">
    <location>
        <begin position="19"/>
        <end position="387"/>
    </location>
</feature>
<dbReference type="InParanoid" id="B4JS10"/>
<dbReference type="eggNOG" id="KOG3627">
    <property type="taxonomic scope" value="Eukaryota"/>
</dbReference>
<dbReference type="GO" id="GO:0006508">
    <property type="term" value="P:proteolysis"/>
    <property type="evidence" value="ECO:0007669"/>
    <property type="project" value="UniProtKB-KW"/>
</dbReference>
<evidence type="ECO:0000259" key="15">
    <source>
        <dbReference type="PROSITE" id="PS50240"/>
    </source>
</evidence>
<dbReference type="FunFam" id="2.40.10.10:FF:000036">
    <property type="entry name" value="Trypsin beta"/>
    <property type="match status" value="1"/>
</dbReference>
<dbReference type="InterPro" id="IPR038565">
    <property type="entry name" value="CLIP_sf"/>
</dbReference>
<dbReference type="PhylomeDB" id="B4JS10"/>
<evidence type="ECO:0000256" key="6">
    <source>
        <dbReference type="ARBA" id="ARBA00022825"/>
    </source>
</evidence>
<keyword evidence="8" id="KW-0865">Zymogen</keyword>
<sequence length="387" mass="42892">MKFLLILVLLQSIFQNYAQVIFGSCTTPGEQIGICIPLRECDYLFELLQRSPTASERTLLQRSQCGNRDGQVQICCAIYRSENNRQAQPPSVIDEQSQPEQTLSSRNSNLLPQAPNCGDNFADRILGGVNAGKQEFPWLALVEYRRSDNVTSHRCGGTLINNQYVLTAAHCVSGIPLNFRVTGVRLGEWDTNMNRDCTTERNGKVDCNDPHVDVSVSEIIPHSQYSASDNDQLHDIALLRLKSPVNFTQTISPICLPLRQEQQNNIFLGHQLVISGWGHTENNITPNIKQKAILESVPTAECHNRFFSQLHRTVTANQICAGGVNGIDSCRGDSGGPLVMLDMYGSSNYYLVGIVSYGIKPCGLDGWPGVYTLVSAYIEWIEATIRA</sequence>
<proteinExistence type="inferred from homology"/>
<evidence type="ECO:0000313" key="18">
    <source>
        <dbReference type="Proteomes" id="UP000001070"/>
    </source>
</evidence>
<dbReference type="HOGENOM" id="CLU_006842_0_3_1"/>
<dbReference type="SMR" id="B4JS10"/>
<name>B4JS10_DROGR</name>
<dbReference type="GO" id="GO:0004252">
    <property type="term" value="F:serine-type endopeptidase activity"/>
    <property type="evidence" value="ECO:0007669"/>
    <property type="project" value="UniProtKB-UniRule"/>
</dbReference>
<dbReference type="PANTHER" id="PTHR24256">
    <property type="entry name" value="TRYPTASE-RELATED"/>
    <property type="match status" value="1"/>
</dbReference>
<keyword evidence="18" id="KW-1185">Reference proteome</keyword>
<dbReference type="InterPro" id="IPR051487">
    <property type="entry name" value="Ser/Thr_Proteases_Immune/Dev"/>
</dbReference>
<dbReference type="InterPro" id="IPR001254">
    <property type="entry name" value="Trypsin_dom"/>
</dbReference>
<dbReference type="Pfam" id="PF12032">
    <property type="entry name" value="CLIP"/>
    <property type="match status" value="1"/>
</dbReference>
<dbReference type="OrthoDB" id="8114044at2759"/>
<protein>
    <recommendedName>
        <fullName evidence="13">CLIP domain-containing serine protease</fullName>
        <ecNumber evidence="12">3.4.21.-</ecNumber>
    </recommendedName>
</protein>
<dbReference type="SUPFAM" id="SSF50494">
    <property type="entry name" value="Trypsin-like serine proteases"/>
    <property type="match status" value="1"/>
</dbReference>
<dbReference type="InterPro" id="IPR033116">
    <property type="entry name" value="TRYPSIN_SER"/>
</dbReference>
<feature type="region of interest" description="Disordered" evidence="14">
    <location>
        <begin position="86"/>
        <end position="112"/>
    </location>
</feature>
<keyword evidence="5 12" id="KW-0378">Hydrolase</keyword>
<evidence type="ECO:0000256" key="13">
    <source>
        <dbReference type="RuleBase" id="RU366078"/>
    </source>
</evidence>
<evidence type="ECO:0000256" key="11">
    <source>
        <dbReference type="ARBA" id="ARBA00024195"/>
    </source>
</evidence>
<dbReference type="EMBL" id="CH916373">
    <property type="protein sequence ID" value="EDV94550.1"/>
    <property type="molecule type" value="Genomic_DNA"/>
</dbReference>
<evidence type="ECO:0000256" key="8">
    <source>
        <dbReference type="ARBA" id="ARBA00023145"/>
    </source>
</evidence>
<evidence type="ECO:0000256" key="2">
    <source>
        <dbReference type="ARBA" id="ARBA00022670"/>
    </source>
</evidence>
<keyword evidence="13" id="KW-0964">Secreted</keyword>
<dbReference type="Gene3D" id="3.30.1640.30">
    <property type="match status" value="1"/>
</dbReference>
<dbReference type="PROSITE" id="PS51888">
    <property type="entry name" value="CLIP"/>
    <property type="match status" value="1"/>
</dbReference>
<dbReference type="FunFam" id="2.40.10.10:FF:000028">
    <property type="entry name" value="Serine protease easter"/>
    <property type="match status" value="1"/>
</dbReference>
<keyword evidence="9" id="KW-1015">Disulfide bond</keyword>
<feature type="signal peptide" evidence="13">
    <location>
        <begin position="1"/>
        <end position="18"/>
    </location>
</feature>
<comment type="subcellular location">
    <subcellularLocation>
        <location evidence="1">Secreted</location>
        <location evidence="1">Extracellular space</location>
    </subcellularLocation>
</comment>